<dbReference type="PANTHER" id="PTHR46577">
    <property type="entry name" value="HTH-TYPE TRANSCRIPTIONAL REGULATORY PROTEIN GABR"/>
    <property type="match status" value="1"/>
</dbReference>
<dbReference type="GO" id="GO:0008483">
    <property type="term" value="F:transaminase activity"/>
    <property type="evidence" value="ECO:0007669"/>
    <property type="project" value="UniProtKB-KW"/>
</dbReference>
<dbReference type="Proteomes" id="UP001597214">
    <property type="component" value="Unassembled WGS sequence"/>
</dbReference>
<sequence length="475" mass="54865">MEFIVVLDERLNIPLYQQLYESLKKAIYEGTLTPGTKLPSVRQMARAHNISKMTVESGYQQLLAEGYIESRARSGFYVVEIDNLEELNSDRQFLEYKYTNAAHLHPQDSILYNFHGSEIDISTFPIRNWRRCMNEAMDNYYDNHAFYGEPQGEYDLRIEIANYLQQSRTVKCMPEQIIVGSGLQQTISFLCILLSKDGNRIAWEDPGYSGARSVCTDHGWEVVPISLEEDGINIDELRNSDANAVLVTPAHQYPYGMVMPIGKRIKLLEWARQNGSVILEEDYDGEFRYGIKPIPSLQGMDTHGSVIYIGNFSKAFSPAIRMNYMVLPYRLLRRYHDLKLNKYPSPVSRIQQRAMQIFMQKGYWAKHVRKMRTVYAKKQAVLIEALRKYMGDRIRIMGQFAGLHLIIEVDTWKKQNELIKEASKHGVKVYPVERGQLEENMHPQMRPRILLGFGGLSPLQINEGVMIIANVWFGD</sequence>
<keyword evidence="5" id="KW-0805">Transcription regulation</keyword>
<keyword evidence="3 9" id="KW-0808">Transferase</keyword>
<keyword evidence="3 9" id="KW-0032">Aminotransferase</keyword>
<keyword evidence="10" id="KW-1185">Reference proteome</keyword>
<evidence type="ECO:0000256" key="5">
    <source>
        <dbReference type="ARBA" id="ARBA00023015"/>
    </source>
</evidence>
<accession>A0ABW4LR58</accession>
<keyword evidence="4" id="KW-0663">Pyridoxal phosphate</keyword>
<dbReference type="InterPro" id="IPR004839">
    <property type="entry name" value="Aminotransferase_I/II_large"/>
</dbReference>
<dbReference type="Pfam" id="PF00392">
    <property type="entry name" value="GntR"/>
    <property type="match status" value="1"/>
</dbReference>
<dbReference type="SUPFAM" id="SSF53383">
    <property type="entry name" value="PLP-dependent transferases"/>
    <property type="match status" value="1"/>
</dbReference>
<evidence type="ECO:0000259" key="8">
    <source>
        <dbReference type="PROSITE" id="PS50949"/>
    </source>
</evidence>
<comment type="cofactor">
    <cofactor evidence="1">
        <name>pyridoxal 5'-phosphate</name>
        <dbReference type="ChEBI" id="CHEBI:597326"/>
    </cofactor>
</comment>
<dbReference type="SUPFAM" id="SSF46785">
    <property type="entry name" value="Winged helix' DNA-binding domain"/>
    <property type="match status" value="1"/>
</dbReference>
<dbReference type="InterPro" id="IPR051446">
    <property type="entry name" value="HTH_trans_reg/aminotransferase"/>
</dbReference>
<name>A0ABW4LR58_9BACI</name>
<dbReference type="PANTHER" id="PTHR46577:SF1">
    <property type="entry name" value="HTH-TYPE TRANSCRIPTIONAL REGULATORY PROTEIN GABR"/>
    <property type="match status" value="1"/>
</dbReference>
<dbReference type="InterPro" id="IPR015421">
    <property type="entry name" value="PyrdxlP-dep_Trfase_major"/>
</dbReference>
<dbReference type="PROSITE" id="PS50949">
    <property type="entry name" value="HTH_GNTR"/>
    <property type="match status" value="1"/>
</dbReference>
<dbReference type="InterPro" id="IPR036390">
    <property type="entry name" value="WH_DNA-bd_sf"/>
</dbReference>
<dbReference type="InterPro" id="IPR000524">
    <property type="entry name" value="Tscrpt_reg_HTH_GntR"/>
</dbReference>
<dbReference type="InterPro" id="IPR015424">
    <property type="entry name" value="PyrdxlP-dep_Trfase"/>
</dbReference>
<dbReference type="Pfam" id="PF00155">
    <property type="entry name" value="Aminotran_1_2"/>
    <property type="match status" value="1"/>
</dbReference>
<proteinExistence type="inferred from homology"/>
<dbReference type="SMART" id="SM00345">
    <property type="entry name" value="HTH_GNTR"/>
    <property type="match status" value="1"/>
</dbReference>
<keyword evidence="6" id="KW-0238">DNA-binding</keyword>
<keyword evidence="7" id="KW-0804">Transcription</keyword>
<evidence type="ECO:0000256" key="1">
    <source>
        <dbReference type="ARBA" id="ARBA00001933"/>
    </source>
</evidence>
<dbReference type="CDD" id="cd00609">
    <property type="entry name" value="AAT_like"/>
    <property type="match status" value="1"/>
</dbReference>
<evidence type="ECO:0000256" key="7">
    <source>
        <dbReference type="ARBA" id="ARBA00023163"/>
    </source>
</evidence>
<gene>
    <name evidence="9" type="ORF">ACFSCX_13340</name>
</gene>
<organism evidence="9 10">
    <name type="scientific">Bacillus salitolerans</name>
    <dbReference type="NCBI Taxonomy" id="1437434"/>
    <lineage>
        <taxon>Bacteria</taxon>
        <taxon>Bacillati</taxon>
        <taxon>Bacillota</taxon>
        <taxon>Bacilli</taxon>
        <taxon>Bacillales</taxon>
        <taxon>Bacillaceae</taxon>
        <taxon>Bacillus</taxon>
    </lineage>
</organism>
<dbReference type="EMBL" id="JBHUEM010000020">
    <property type="protein sequence ID" value="MFD1737538.1"/>
    <property type="molecule type" value="Genomic_DNA"/>
</dbReference>
<dbReference type="InterPro" id="IPR036388">
    <property type="entry name" value="WH-like_DNA-bd_sf"/>
</dbReference>
<comment type="similarity">
    <text evidence="2">In the C-terminal section; belongs to the class-I pyridoxal-phosphate-dependent aminotransferase family.</text>
</comment>
<evidence type="ECO:0000313" key="10">
    <source>
        <dbReference type="Proteomes" id="UP001597214"/>
    </source>
</evidence>
<dbReference type="Gene3D" id="1.10.10.10">
    <property type="entry name" value="Winged helix-like DNA-binding domain superfamily/Winged helix DNA-binding domain"/>
    <property type="match status" value="1"/>
</dbReference>
<evidence type="ECO:0000256" key="3">
    <source>
        <dbReference type="ARBA" id="ARBA00022576"/>
    </source>
</evidence>
<comment type="caution">
    <text evidence="9">The sequence shown here is derived from an EMBL/GenBank/DDBJ whole genome shotgun (WGS) entry which is preliminary data.</text>
</comment>
<dbReference type="Gene3D" id="3.40.640.10">
    <property type="entry name" value="Type I PLP-dependent aspartate aminotransferase-like (Major domain)"/>
    <property type="match status" value="1"/>
</dbReference>
<reference evidence="10" key="1">
    <citation type="journal article" date="2019" name="Int. J. Syst. Evol. Microbiol.">
        <title>The Global Catalogue of Microorganisms (GCM) 10K type strain sequencing project: providing services to taxonomists for standard genome sequencing and annotation.</title>
        <authorList>
            <consortium name="The Broad Institute Genomics Platform"/>
            <consortium name="The Broad Institute Genome Sequencing Center for Infectious Disease"/>
            <person name="Wu L."/>
            <person name="Ma J."/>
        </authorList>
    </citation>
    <scope>NUCLEOTIDE SEQUENCE [LARGE SCALE GENOMIC DNA]</scope>
    <source>
        <strain evidence="10">CCUG 49339</strain>
    </source>
</reference>
<evidence type="ECO:0000256" key="4">
    <source>
        <dbReference type="ARBA" id="ARBA00022898"/>
    </source>
</evidence>
<dbReference type="RefSeq" id="WP_377928741.1">
    <property type="nucleotide sequence ID" value="NZ_JBHUEM010000020.1"/>
</dbReference>
<evidence type="ECO:0000313" key="9">
    <source>
        <dbReference type="EMBL" id="MFD1737538.1"/>
    </source>
</evidence>
<dbReference type="CDD" id="cd07377">
    <property type="entry name" value="WHTH_GntR"/>
    <property type="match status" value="1"/>
</dbReference>
<evidence type="ECO:0000256" key="6">
    <source>
        <dbReference type="ARBA" id="ARBA00023125"/>
    </source>
</evidence>
<feature type="domain" description="HTH gntR-type" evidence="8">
    <location>
        <begin position="13"/>
        <end position="81"/>
    </location>
</feature>
<evidence type="ECO:0000256" key="2">
    <source>
        <dbReference type="ARBA" id="ARBA00005384"/>
    </source>
</evidence>
<protein>
    <submittedName>
        <fullName evidence="9">PLP-dependent aminotransferase family protein</fullName>
    </submittedName>
</protein>